<evidence type="ECO:0000256" key="2">
    <source>
        <dbReference type="ARBA" id="ARBA00010838"/>
    </source>
</evidence>
<dbReference type="GO" id="GO:0004523">
    <property type="term" value="F:RNA-DNA hybrid ribonuclease activity"/>
    <property type="evidence" value="ECO:0007669"/>
    <property type="project" value="InterPro"/>
</dbReference>
<dbReference type="AlphaFoldDB" id="A0A2V3IYA8"/>
<comment type="catalytic activity">
    <reaction evidence="1">
        <text>Hydrolysis of terminal, non-reducing beta-D-glucosyl residues with release of beta-D-glucose.</text>
        <dbReference type="EC" id="3.2.1.21"/>
    </reaction>
</comment>
<dbReference type="Gene3D" id="3.20.20.80">
    <property type="entry name" value="Glycosidases"/>
    <property type="match status" value="1"/>
</dbReference>
<evidence type="ECO:0000313" key="8">
    <source>
        <dbReference type="EMBL" id="PXF47138.1"/>
    </source>
</evidence>
<evidence type="ECO:0000256" key="5">
    <source>
        <dbReference type="ARBA" id="ARBA00023295"/>
    </source>
</evidence>
<dbReference type="Pfam" id="PF00232">
    <property type="entry name" value="Glyco_hydro_1"/>
    <property type="match status" value="1"/>
</dbReference>
<dbReference type="PROSITE" id="PS50879">
    <property type="entry name" value="RNASE_H_1"/>
    <property type="match status" value="1"/>
</dbReference>
<evidence type="ECO:0000259" key="7">
    <source>
        <dbReference type="PROSITE" id="PS50879"/>
    </source>
</evidence>
<dbReference type="PROSITE" id="PS00653">
    <property type="entry name" value="GLYCOSYL_HYDROL_F1_2"/>
    <property type="match status" value="1"/>
</dbReference>
<dbReference type="GO" id="GO:0008422">
    <property type="term" value="F:beta-glucosidase activity"/>
    <property type="evidence" value="ECO:0007669"/>
    <property type="project" value="UniProtKB-EC"/>
</dbReference>
<dbReference type="InterPro" id="IPR012337">
    <property type="entry name" value="RNaseH-like_sf"/>
</dbReference>
<dbReference type="Proteomes" id="UP000247409">
    <property type="component" value="Unassembled WGS sequence"/>
</dbReference>
<dbReference type="STRING" id="448386.A0A2V3IYA8"/>
<evidence type="ECO:0000256" key="4">
    <source>
        <dbReference type="ARBA" id="ARBA00022801"/>
    </source>
</evidence>
<keyword evidence="9" id="KW-1185">Reference proteome</keyword>
<dbReference type="InterPro" id="IPR017853">
    <property type="entry name" value="GH"/>
</dbReference>
<dbReference type="InterPro" id="IPR036397">
    <property type="entry name" value="RNaseH_sf"/>
</dbReference>
<reference evidence="8 9" key="1">
    <citation type="journal article" date="2018" name="Mol. Biol. Evol.">
        <title>Analysis of the draft genome of the red seaweed Gracilariopsis chorda provides insights into genome size evolution in Rhodophyta.</title>
        <authorList>
            <person name="Lee J."/>
            <person name="Yang E.C."/>
            <person name="Graf L."/>
            <person name="Yang J.H."/>
            <person name="Qiu H."/>
            <person name="Zel Zion U."/>
            <person name="Chan C.X."/>
            <person name="Stephens T.G."/>
            <person name="Weber A.P.M."/>
            <person name="Boo G.H."/>
            <person name="Boo S.M."/>
            <person name="Kim K.M."/>
            <person name="Shin Y."/>
            <person name="Jung M."/>
            <person name="Lee S.J."/>
            <person name="Yim H.S."/>
            <person name="Lee J.H."/>
            <person name="Bhattacharya D."/>
            <person name="Yoon H.S."/>
        </authorList>
    </citation>
    <scope>NUCLEOTIDE SEQUENCE [LARGE SCALE GENOMIC DNA]</scope>
    <source>
        <strain evidence="8 9">SKKU-2015</strain>
        <tissue evidence="8">Whole body</tissue>
    </source>
</reference>
<accession>A0A2V3IYA8</accession>
<keyword evidence="5" id="KW-0326">Glycosidase</keyword>
<dbReference type="Gene3D" id="3.30.420.10">
    <property type="entry name" value="Ribonuclease H-like superfamily/Ribonuclease H"/>
    <property type="match status" value="1"/>
</dbReference>
<name>A0A2V3IYA8_9FLOR</name>
<dbReference type="PANTHER" id="PTHR10353">
    <property type="entry name" value="GLYCOSYL HYDROLASE"/>
    <property type="match status" value="1"/>
</dbReference>
<dbReference type="EMBL" id="NBIV01000028">
    <property type="protein sequence ID" value="PXF47138.1"/>
    <property type="molecule type" value="Genomic_DNA"/>
</dbReference>
<sequence>MVDGLQSSLRQQPSSLQTVSRIISSITDKRGCFVDIAWIPGHCGLPQNERVDSLAKQGLSTPLKDQVKVPVFFEDAKTRIMAASRAKPLINDVPEEQQNIISPRKAEVSQIYVGHTPKHHPVASYIEGKPSQCDCNAHAINSAEHYVLRCHKRTDSRRRELPAAAERKDTVAVMAESTMKFPDSFMWGTSTASFQIEGAGKTDRTPCIWDAFCEVPGNIANGDTGETACDHYHRFQQDVQLIKSLGTKYYRFSIAWPRIQKWDDSNRPCQNTQGILFYNRLINELISNGITPVPTLYHWDLPIPVQVRTGGWSGDQEIADLFADYARICFEAFGDRVTRWITLNEPWCSALLGHETGEHAPGLSPKFGKKPKPGVDVYKAGHNLLLAHAKAVQVYREEFKSSQHGTIGITLNTDWAEPKDPTDPQCIESAQRDMDFELGWFADPIYFGDYPDSMRDSVGELLPAFSTAEKTLLKGSSEFLGLNHYSTHYGAGLMSQEERANGPSFYKHRGTKQAWDSEWKKTDMGWSVVPSGFQKLLLYIQKRYAPPGGIIVTENGLASKESTIEEMRKDRLRIEYYDRYIRAMHEALNAKEDAADIRGYFLWSLMDNFEWKFGYEKRFGLFYVDYNTLERIPKPAVEWYKRLTASNILSIPPEEPSGRKE</sequence>
<dbReference type="PANTHER" id="PTHR10353:SF36">
    <property type="entry name" value="LP05116P"/>
    <property type="match status" value="1"/>
</dbReference>
<gene>
    <name evidence="8" type="ORF">BWQ96_03080</name>
</gene>
<comment type="caution">
    <text evidence="8">The sequence shown here is derived from an EMBL/GenBank/DDBJ whole genome shotgun (WGS) entry which is preliminary data.</text>
</comment>
<feature type="domain" description="RNase H type-1" evidence="7">
    <location>
        <begin position="1"/>
        <end position="60"/>
    </location>
</feature>
<dbReference type="SUPFAM" id="SSF51445">
    <property type="entry name" value="(Trans)glycosidases"/>
    <property type="match status" value="1"/>
</dbReference>
<protein>
    <recommendedName>
        <fullName evidence="3">beta-glucosidase</fullName>
        <ecNumber evidence="3">3.2.1.21</ecNumber>
    </recommendedName>
</protein>
<evidence type="ECO:0000313" key="9">
    <source>
        <dbReference type="Proteomes" id="UP000247409"/>
    </source>
</evidence>
<dbReference type="FunFam" id="3.20.20.80:FF:000011">
    <property type="entry name" value="Cytosolic beta-glucosidase"/>
    <property type="match status" value="1"/>
</dbReference>
<keyword evidence="4" id="KW-0378">Hydrolase</keyword>
<proteinExistence type="inferred from homology"/>
<dbReference type="OrthoDB" id="65569at2759"/>
<evidence type="ECO:0000256" key="1">
    <source>
        <dbReference type="ARBA" id="ARBA00000448"/>
    </source>
</evidence>
<organism evidence="8 9">
    <name type="scientific">Gracilariopsis chorda</name>
    <dbReference type="NCBI Taxonomy" id="448386"/>
    <lineage>
        <taxon>Eukaryota</taxon>
        <taxon>Rhodophyta</taxon>
        <taxon>Florideophyceae</taxon>
        <taxon>Rhodymeniophycidae</taxon>
        <taxon>Gracilariales</taxon>
        <taxon>Gracilariaceae</taxon>
        <taxon>Gracilariopsis</taxon>
    </lineage>
</organism>
<dbReference type="GO" id="GO:0003676">
    <property type="term" value="F:nucleic acid binding"/>
    <property type="evidence" value="ECO:0007669"/>
    <property type="project" value="InterPro"/>
</dbReference>
<dbReference type="InterPro" id="IPR001360">
    <property type="entry name" value="Glyco_hydro_1"/>
</dbReference>
<evidence type="ECO:0000256" key="6">
    <source>
        <dbReference type="RuleBase" id="RU003690"/>
    </source>
</evidence>
<dbReference type="SUPFAM" id="SSF53098">
    <property type="entry name" value="Ribonuclease H-like"/>
    <property type="match status" value="1"/>
</dbReference>
<dbReference type="InterPro" id="IPR033132">
    <property type="entry name" value="GH_1_N_CS"/>
</dbReference>
<evidence type="ECO:0000256" key="3">
    <source>
        <dbReference type="ARBA" id="ARBA00012744"/>
    </source>
</evidence>
<comment type="similarity">
    <text evidence="2 6">Belongs to the glycosyl hydrolase 1 family.</text>
</comment>
<dbReference type="PRINTS" id="PR00131">
    <property type="entry name" value="GLHYDRLASE1"/>
</dbReference>
<dbReference type="EC" id="3.2.1.21" evidence="3"/>
<dbReference type="InterPro" id="IPR002156">
    <property type="entry name" value="RNaseH_domain"/>
</dbReference>
<dbReference type="GO" id="GO:0016052">
    <property type="term" value="P:carbohydrate catabolic process"/>
    <property type="evidence" value="ECO:0007669"/>
    <property type="project" value="UniProtKB-ARBA"/>
</dbReference>